<protein>
    <recommendedName>
        <fullName evidence="1">Tryptophanyl-tRNA synthetase</fullName>
    </recommendedName>
</protein>
<organism evidence="2 3">
    <name type="scientific">Coptis chinensis</name>
    <dbReference type="NCBI Taxonomy" id="261450"/>
    <lineage>
        <taxon>Eukaryota</taxon>
        <taxon>Viridiplantae</taxon>
        <taxon>Streptophyta</taxon>
        <taxon>Embryophyta</taxon>
        <taxon>Tracheophyta</taxon>
        <taxon>Spermatophyta</taxon>
        <taxon>Magnoliopsida</taxon>
        <taxon>Ranunculales</taxon>
        <taxon>Ranunculaceae</taxon>
        <taxon>Coptidoideae</taxon>
        <taxon>Coptis</taxon>
    </lineage>
</organism>
<dbReference type="GO" id="GO:0005737">
    <property type="term" value="C:cytoplasm"/>
    <property type="evidence" value="ECO:0007669"/>
    <property type="project" value="TreeGrafter"/>
</dbReference>
<dbReference type="AlphaFoldDB" id="A0A835I4N1"/>
<dbReference type="PANTHER" id="PTHR10055">
    <property type="entry name" value="TRYPTOPHANYL-TRNA SYNTHETASE"/>
    <property type="match status" value="1"/>
</dbReference>
<evidence type="ECO:0000313" key="2">
    <source>
        <dbReference type="EMBL" id="KAF9612515.1"/>
    </source>
</evidence>
<dbReference type="GO" id="GO:0006436">
    <property type="term" value="P:tryptophanyl-tRNA aminoacylation"/>
    <property type="evidence" value="ECO:0007669"/>
    <property type="project" value="InterPro"/>
</dbReference>
<dbReference type="OrthoDB" id="10261385at2759"/>
<dbReference type="InterPro" id="IPR002306">
    <property type="entry name" value="Trp-tRNA-ligase"/>
</dbReference>
<dbReference type="PRINTS" id="PR01039">
    <property type="entry name" value="TRNASYNTHTRP"/>
</dbReference>
<proteinExistence type="predicted"/>
<name>A0A835I4N1_9MAGN</name>
<dbReference type="EMBL" id="JADFTS010000003">
    <property type="protein sequence ID" value="KAF9612515.1"/>
    <property type="molecule type" value="Genomic_DNA"/>
</dbReference>
<comment type="caution">
    <text evidence="2">The sequence shown here is derived from an EMBL/GenBank/DDBJ whole genome shotgun (WGS) entry which is preliminary data.</text>
</comment>
<evidence type="ECO:0000256" key="1">
    <source>
        <dbReference type="ARBA" id="ARBA00030268"/>
    </source>
</evidence>
<dbReference type="InterPro" id="IPR014729">
    <property type="entry name" value="Rossmann-like_a/b/a_fold"/>
</dbReference>
<keyword evidence="3" id="KW-1185">Reference proteome</keyword>
<dbReference type="Gene3D" id="1.10.240.10">
    <property type="entry name" value="Tyrosyl-Transfer RNA Synthetase"/>
    <property type="match status" value="1"/>
</dbReference>
<dbReference type="SUPFAM" id="SSF52374">
    <property type="entry name" value="Nucleotidylyl transferase"/>
    <property type="match status" value="1"/>
</dbReference>
<evidence type="ECO:0000313" key="3">
    <source>
        <dbReference type="Proteomes" id="UP000631114"/>
    </source>
</evidence>
<dbReference type="Gene3D" id="3.40.50.620">
    <property type="entry name" value="HUPs"/>
    <property type="match status" value="1"/>
</dbReference>
<sequence length="256" mass="29331">MNQITLSVIFRSELRYPNIFLYLQDAFKVPLVTQLTDDEKSIWKNITVEESKRLARENAKDIIACGFDVNRTFIFSDFGYMGGAFYENVVRVAKCVSFNQVRGIFGFDNESNIGKIGFPPIQAVPLFPSSFPHLFPGESKLRCLIPCAIDQDPYFRMTRDVAPRIGYDKPALIESLFFPALQVDIPVKYLSFFLEDDADLEHIKQEYGAGRMLTGQVKSRLIEVLTALVTRHREARSKVTDEVSSQAIPSLFWFFW</sequence>
<dbReference type="GO" id="GO:0004830">
    <property type="term" value="F:tryptophan-tRNA ligase activity"/>
    <property type="evidence" value="ECO:0007669"/>
    <property type="project" value="InterPro"/>
</dbReference>
<reference evidence="2 3" key="1">
    <citation type="submission" date="2020-10" db="EMBL/GenBank/DDBJ databases">
        <title>The Coptis chinensis genome and diversification of protoberbering-type alkaloids.</title>
        <authorList>
            <person name="Wang B."/>
            <person name="Shu S."/>
            <person name="Song C."/>
            <person name="Liu Y."/>
        </authorList>
    </citation>
    <scope>NUCLEOTIDE SEQUENCE [LARGE SCALE GENOMIC DNA]</scope>
    <source>
        <strain evidence="2">HL-2020</strain>
        <tissue evidence="2">Leaf</tissue>
    </source>
</reference>
<dbReference type="GO" id="GO:0005524">
    <property type="term" value="F:ATP binding"/>
    <property type="evidence" value="ECO:0007669"/>
    <property type="project" value="InterPro"/>
</dbReference>
<accession>A0A835I4N1</accession>
<dbReference type="Proteomes" id="UP000631114">
    <property type="component" value="Unassembled WGS sequence"/>
</dbReference>
<gene>
    <name evidence="2" type="ORF">IFM89_000437</name>
</gene>
<dbReference type="PANTHER" id="PTHR10055:SF1">
    <property type="entry name" value="TRYPTOPHAN--TRNA LIGASE, CYTOPLASMIC"/>
    <property type="match status" value="1"/>
</dbReference>